<reference evidence="2 3" key="1">
    <citation type="submission" date="2023-10" db="EMBL/GenBank/DDBJ databases">
        <title>Chromosome-scale genome assembly provides insights into flower coloration mechanisms of Canna indica.</title>
        <authorList>
            <person name="Li C."/>
        </authorList>
    </citation>
    <scope>NUCLEOTIDE SEQUENCE [LARGE SCALE GENOMIC DNA]</scope>
    <source>
        <tissue evidence="2">Flower</tissue>
    </source>
</reference>
<feature type="signal peptide" evidence="1">
    <location>
        <begin position="1"/>
        <end position="30"/>
    </location>
</feature>
<protein>
    <submittedName>
        <fullName evidence="2">Uncharacterized protein</fullName>
    </submittedName>
</protein>
<evidence type="ECO:0000313" key="3">
    <source>
        <dbReference type="Proteomes" id="UP001327560"/>
    </source>
</evidence>
<dbReference type="SUPFAM" id="SSF50370">
    <property type="entry name" value="Ricin B-like lectins"/>
    <property type="match status" value="1"/>
</dbReference>
<evidence type="ECO:0000256" key="1">
    <source>
        <dbReference type="SAM" id="SignalP"/>
    </source>
</evidence>
<dbReference type="AlphaFoldDB" id="A0AAQ3KW10"/>
<name>A0AAQ3KW10_9LILI</name>
<dbReference type="Proteomes" id="UP001327560">
    <property type="component" value="Chromosome 7"/>
</dbReference>
<proteinExistence type="predicted"/>
<gene>
    <name evidence="2" type="ORF">Cni_G21565</name>
</gene>
<feature type="chain" id="PRO_5042936532" evidence="1">
    <location>
        <begin position="31"/>
        <end position="181"/>
    </location>
</feature>
<dbReference type="InterPro" id="IPR035992">
    <property type="entry name" value="Ricin_B-like_lectins"/>
</dbReference>
<dbReference type="PANTHER" id="PTHR31263">
    <property type="entry name" value="CELLULASE FAMILY PROTEIN (AFU_ORTHOLOGUE AFUA_5G14560)"/>
    <property type="match status" value="1"/>
</dbReference>
<dbReference type="EMBL" id="CP136896">
    <property type="protein sequence ID" value="WOL12797.1"/>
    <property type="molecule type" value="Genomic_DNA"/>
</dbReference>
<accession>A0AAQ3KW10</accession>
<sequence length="181" mass="20186">MESALLLHRRLLFLPLLLLCFTLLLRRTSAASSLHSNIHLESTGHENRIFLRRPKSKIFHPPTGLCVLRRPMSDSLKLGDCAISDSWQYTPQQFLMVKGTYMCLQAVEAGQPARLVIICESQWVFESGSEKTHLVTKLADGKEVCLDVDSDGVLVSNSCSGFHGEDGVDSQWFEMVTGYAS</sequence>
<evidence type="ECO:0000313" key="2">
    <source>
        <dbReference type="EMBL" id="WOL12797.1"/>
    </source>
</evidence>
<keyword evidence="3" id="KW-1185">Reference proteome</keyword>
<keyword evidence="1" id="KW-0732">Signal</keyword>
<organism evidence="2 3">
    <name type="scientific">Canna indica</name>
    <name type="common">Indian-shot</name>
    <dbReference type="NCBI Taxonomy" id="4628"/>
    <lineage>
        <taxon>Eukaryota</taxon>
        <taxon>Viridiplantae</taxon>
        <taxon>Streptophyta</taxon>
        <taxon>Embryophyta</taxon>
        <taxon>Tracheophyta</taxon>
        <taxon>Spermatophyta</taxon>
        <taxon>Magnoliopsida</taxon>
        <taxon>Liliopsida</taxon>
        <taxon>Zingiberales</taxon>
        <taxon>Cannaceae</taxon>
        <taxon>Canna</taxon>
    </lineage>
</organism>
<dbReference type="PANTHER" id="PTHR31263:SF44">
    <property type="entry name" value="OS04G0481200 PROTEIN"/>
    <property type="match status" value="1"/>
</dbReference>